<protein>
    <recommendedName>
        <fullName evidence="4">BolA-like protein 1</fullName>
    </recommendedName>
</protein>
<dbReference type="KEGG" id="gsh:117350689"/>
<dbReference type="Pfam" id="PF01722">
    <property type="entry name" value="BolA"/>
    <property type="match status" value="1"/>
</dbReference>
<dbReference type="GO" id="GO:1990229">
    <property type="term" value="C:iron-sulfur cluster assembly complex"/>
    <property type="evidence" value="ECO:0007669"/>
    <property type="project" value="UniProtKB-ARBA"/>
</dbReference>
<keyword evidence="6" id="KW-1185">Reference proteome</keyword>
<comment type="function">
    <text evidence="2">Acts as a mitochondrial iron-sulfur (Fe-S) cluster assembly factor that facilitates (Fe-S) cluster insertion into a subset of mitochondrial proteins. Probably acts together with the monothiol glutaredoxin GLRX5. May protect cells against oxidative stress.</text>
</comment>
<dbReference type="RefSeq" id="XP_033781070.1">
    <property type="nucleotide sequence ID" value="XM_033925179.1"/>
</dbReference>
<gene>
    <name evidence="7" type="primary">BOLA1</name>
</gene>
<evidence type="ECO:0000256" key="5">
    <source>
        <dbReference type="RuleBase" id="RU003860"/>
    </source>
</evidence>
<evidence type="ECO:0000256" key="2">
    <source>
        <dbReference type="ARBA" id="ARBA00053549"/>
    </source>
</evidence>
<evidence type="ECO:0000313" key="7">
    <source>
        <dbReference type="RefSeq" id="XP_033781070.1"/>
    </source>
</evidence>
<dbReference type="SUPFAM" id="SSF82657">
    <property type="entry name" value="BolA-like"/>
    <property type="match status" value="1"/>
</dbReference>
<dbReference type="InterPro" id="IPR050961">
    <property type="entry name" value="BolA/IbaG_stress_morph_reg"/>
</dbReference>
<comment type="subunit">
    <text evidence="3">Interacts with GLRX5.</text>
</comment>
<dbReference type="AlphaFoldDB" id="A0A6P8PI48"/>
<organism evidence="6 7">
    <name type="scientific">Geotrypetes seraphini</name>
    <name type="common">Gaboon caecilian</name>
    <name type="synonym">Caecilia seraphini</name>
    <dbReference type="NCBI Taxonomy" id="260995"/>
    <lineage>
        <taxon>Eukaryota</taxon>
        <taxon>Metazoa</taxon>
        <taxon>Chordata</taxon>
        <taxon>Craniata</taxon>
        <taxon>Vertebrata</taxon>
        <taxon>Euteleostomi</taxon>
        <taxon>Amphibia</taxon>
        <taxon>Gymnophiona</taxon>
        <taxon>Geotrypetes</taxon>
    </lineage>
</organism>
<name>A0A6P8PI48_GEOSA</name>
<evidence type="ECO:0000256" key="1">
    <source>
        <dbReference type="ARBA" id="ARBA00005578"/>
    </source>
</evidence>
<accession>A0A6P8PI48</accession>
<dbReference type="FunCoup" id="A0A6P8PI48">
    <property type="interactions" value="773"/>
</dbReference>
<dbReference type="InParanoid" id="A0A6P8PI48"/>
<dbReference type="Gene3D" id="3.30.300.90">
    <property type="entry name" value="BolA-like"/>
    <property type="match status" value="1"/>
</dbReference>
<evidence type="ECO:0000256" key="3">
    <source>
        <dbReference type="ARBA" id="ARBA00064144"/>
    </source>
</evidence>
<proteinExistence type="inferred from homology"/>
<dbReference type="InterPro" id="IPR036065">
    <property type="entry name" value="BolA-like_sf"/>
</dbReference>
<dbReference type="GO" id="GO:0005739">
    <property type="term" value="C:mitochondrion"/>
    <property type="evidence" value="ECO:0007669"/>
    <property type="project" value="TreeGrafter"/>
</dbReference>
<evidence type="ECO:0000313" key="6">
    <source>
        <dbReference type="Proteomes" id="UP000515159"/>
    </source>
</evidence>
<reference evidence="7" key="1">
    <citation type="submission" date="2025-08" db="UniProtKB">
        <authorList>
            <consortium name="RefSeq"/>
        </authorList>
    </citation>
    <scope>IDENTIFICATION</scope>
</reference>
<dbReference type="PANTHER" id="PTHR46229">
    <property type="entry name" value="BOLA TRANSCRIPTION REGULATOR"/>
    <property type="match status" value="1"/>
</dbReference>
<evidence type="ECO:0000256" key="4">
    <source>
        <dbReference type="ARBA" id="ARBA00068230"/>
    </source>
</evidence>
<dbReference type="OrthoDB" id="4983at2759"/>
<dbReference type="Proteomes" id="UP000515159">
    <property type="component" value="Chromosome 16"/>
</dbReference>
<dbReference type="GeneID" id="117350689"/>
<comment type="similarity">
    <text evidence="1 5">Belongs to the BolA/IbaG family.</text>
</comment>
<sequence length="172" mass="19424">MWLLMALFNSFVFPTLCSGFRLWKFVFLMLHSRLLWICRALPSAISPSGNYSIAFSGMERPVESSIRLKLTQSLQPVHLEVHNESHMHAVPKGSETHFRVVVVCEKFSGMSLIQRHRLVNEALQEELAGAVHALSILAKTPQQWKENPSVNQSPPCLGGSKYDQQMASKLSY</sequence>
<dbReference type="CTD" id="51027"/>
<dbReference type="InterPro" id="IPR002634">
    <property type="entry name" value="BolA"/>
</dbReference>
<dbReference type="FunFam" id="3.30.300.90:FF:000001">
    <property type="entry name" value="Transcriptional regulator BolA"/>
    <property type="match status" value="1"/>
</dbReference>
<dbReference type="PANTHER" id="PTHR46229:SF2">
    <property type="entry name" value="BOLA-LIKE PROTEIN 1"/>
    <property type="match status" value="1"/>
</dbReference>